<dbReference type="STRING" id="1798664.A3C93_02895"/>
<sequence length="279" mass="31394">MSPVYIIKASGERELWDSRKLERSLLAAKAERGLAQEIVRHIEKDLKDGLRTSDIYRHAFTLLKRYDRPIAAEYSLRKSLAELGPSGFPFERFVAKLLETQGYKTRVGTTVHGACVEHEVDVVAEKNDERILVEAKFHNSSEIKSDVKVALYVSARFADIAKKLEREDVSARFTHAWLITNTNFTSQAIKYGTCAGLALTGWNYPKGRTLQDLIQETQTHPLTCLTTLTTSQKNRLLSDNIVLCRDIVNDTSTLSRIGMNKARIAAVVKEGERLCPVTI</sequence>
<dbReference type="GO" id="GO:0005524">
    <property type="term" value="F:ATP binding"/>
    <property type="evidence" value="ECO:0007669"/>
    <property type="project" value="UniProtKB-UniRule"/>
</dbReference>
<proteinExistence type="predicted"/>
<dbReference type="Proteomes" id="UP000178636">
    <property type="component" value="Unassembled WGS sequence"/>
</dbReference>
<keyword evidence="2 3" id="KW-0067">ATP-binding</keyword>
<evidence type="ECO:0000256" key="3">
    <source>
        <dbReference type="PROSITE-ProRule" id="PRU00492"/>
    </source>
</evidence>
<comment type="caution">
    <text evidence="5">The sequence shown here is derived from an EMBL/GenBank/DDBJ whole genome shotgun (WGS) entry which is preliminary data.</text>
</comment>
<accession>A0A1G2DCU8</accession>
<dbReference type="AlphaFoldDB" id="A0A1G2DCU8"/>
<gene>
    <name evidence="5" type="ORF">A3C93_02895</name>
</gene>
<evidence type="ECO:0000256" key="1">
    <source>
        <dbReference type="ARBA" id="ARBA00022741"/>
    </source>
</evidence>
<dbReference type="EMBL" id="MHLO01000049">
    <property type="protein sequence ID" value="OGZ10618.1"/>
    <property type="molecule type" value="Genomic_DNA"/>
</dbReference>
<evidence type="ECO:0000313" key="5">
    <source>
        <dbReference type="EMBL" id="OGZ10618.1"/>
    </source>
</evidence>
<dbReference type="InterPro" id="IPR011335">
    <property type="entry name" value="Restrct_endonuc-II-like"/>
</dbReference>
<dbReference type="Gene3D" id="3.40.1350.10">
    <property type="match status" value="1"/>
</dbReference>
<dbReference type="InterPro" id="IPR011856">
    <property type="entry name" value="tRNA_endonuc-like_dom_sf"/>
</dbReference>
<keyword evidence="1 3" id="KW-0547">Nucleotide-binding</keyword>
<evidence type="ECO:0000259" key="4">
    <source>
        <dbReference type="PROSITE" id="PS51161"/>
    </source>
</evidence>
<dbReference type="InterPro" id="IPR007560">
    <property type="entry name" value="Restrct_endonuc_IV_Mrr"/>
</dbReference>
<protein>
    <recommendedName>
        <fullName evidence="4">ATP-cone domain-containing protein</fullName>
    </recommendedName>
</protein>
<dbReference type="SUPFAM" id="SSF52980">
    <property type="entry name" value="Restriction endonuclease-like"/>
    <property type="match status" value="1"/>
</dbReference>
<name>A0A1G2DCU8_9BACT</name>
<feature type="domain" description="ATP-cone" evidence="4">
    <location>
        <begin position="4"/>
        <end position="85"/>
    </location>
</feature>
<evidence type="ECO:0000256" key="2">
    <source>
        <dbReference type="ARBA" id="ARBA00022840"/>
    </source>
</evidence>
<evidence type="ECO:0000313" key="6">
    <source>
        <dbReference type="Proteomes" id="UP000178636"/>
    </source>
</evidence>
<dbReference type="GO" id="GO:0003677">
    <property type="term" value="F:DNA binding"/>
    <property type="evidence" value="ECO:0007669"/>
    <property type="project" value="InterPro"/>
</dbReference>
<reference evidence="5 6" key="1">
    <citation type="journal article" date="2016" name="Nat. Commun.">
        <title>Thousands of microbial genomes shed light on interconnected biogeochemical processes in an aquifer system.</title>
        <authorList>
            <person name="Anantharaman K."/>
            <person name="Brown C.T."/>
            <person name="Hug L.A."/>
            <person name="Sharon I."/>
            <person name="Castelle C.J."/>
            <person name="Probst A.J."/>
            <person name="Thomas B.C."/>
            <person name="Singh A."/>
            <person name="Wilkins M.J."/>
            <person name="Karaoz U."/>
            <person name="Brodie E.L."/>
            <person name="Williams K.H."/>
            <person name="Hubbard S.S."/>
            <person name="Banfield J.F."/>
        </authorList>
    </citation>
    <scope>NUCLEOTIDE SEQUENCE [LARGE SCALE GENOMIC DNA]</scope>
</reference>
<organism evidence="5 6">
    <name type="scientific">Candidatus Lloydbacteria bacterium RIFCSPHIGHO2_02_FULL_54_17</name>
    <dbReference type="NCBI Taxonomy" id="1798664"/>
    <lineage>
        <taxon>Bacteria</taxon>
        <taxon>Candidatus Lloydiibacteriota</taxon>
    </lineage>
</organism>
<dbReference type="PROSITE" id="PS51161">
    <property type="entry name" value="ATP_CONE"/>
    <property type="match status" value="1"/>
</dbReference>
<dbReference type="GO" id="GO:0004519">
    <property type="term" value="F:endonuclease activity"/>
    <property type="evidence" value="ECO:0007669"/>
    <property type="project" value="InterPro"/>
</dbReference>
<dbReference type="Pfam" id="PF04471">
    <property type="entry name" value="Mrr_cat"/>
    <property type="match status" value="1"/>
</dbReference>
<dbReference type="GO" id="GO:0009307">
    <property type="term" value="P:DNA restriction-modification system"/>
    <property type="evidence" value="ECO:0007669"/>
    <property type="project" value="InterPro"/>
</dbReference>
<dbReference type="InterPro" id="IPR005144">
    <property type="entry name" value="ATP-cone_dom"/>
</dbReference>